<keyword evidence="1" id="KW-0812">Transmembrane</keyword>
<dbReference type="Proteomes" id="UP000823854">
    <property type="component" value="Unassembled WGS sequence"/>
</dbReference>
<feature type="transmembrane region" description="Helical" evidence="1">
    <location>
        <begin position="18"/>
        <end position="37"/>
    </location>
</feature>
<sequence>MPPARSPHTLGAAFRRQAVLTLALSALALIVVIGTAVSASLAGILLSALLLSLALLRALLPVRAVGALAVRSRGLDTAVLLVLALSIAALTTSPNL</sequence>
<keyword evidence="1" id="KW-0472">Membrane</keyword>
<gene>
    <name evidence="2" type="ORF">H9932_08930</name>
</gene>
<reference evidence="2" key="1">
    <citation type="journal article" date="2021" name="PeerJ">
        <title>Extensive microbial diversity within the chicken gut microbiome revealed by metagenomics and culture.</title>
        <authorList>
            <person name="Gilroy R."/>
            <person name="Ravi A."/>
            <person name="Getino M."/>
            <person name="Pursley I."/>
            <person name="Horton D.L."/>
            <person name="Alikhan N.F."/>
            <person name="Baker D."/>
            <person name="Gharbi K."/>
            <person name="Hall N."/>
            <person name="Watson M."/>
            <person name="Adriaenssens E.M."/>
            <person name="Foster-Nyarko E."/>
            <person name="Jarju S."/>
            <person name="Secka A."/>
            <person name="Antonio M."/>
            <person name="Oren A."/>
            <person name="Chaudhuri R.R."/>
            <person name="La Ragione R."/>
            <person name="Hildebrand F."/>
            <person name="Pallen M.J."/>
        </authorList>
    </citation>
    <scope>NUCLEOTIDE SEQUENCE</scope>
    <source>
        <strain evidence="2">CHK130-7132</strain>
    </source>
</reference>
<keyword evidence="1" id="KW-1133">Transmembrane helix</keyword>
<comment type="caution">
    <text evidence="2">The sequence shown here is derived from an EMBL/GenBank/DDBJ whole genome shotgun (WGS) entry which is preliminary data.</text>
</comment>
<feature type="transmembrane region" description="Helical" evidence="1">
    <location>
        <begin position="43"/>
        <end position="62"/>
    </location>
</feature>
<name>A0A9D2Q0I8_9MICO</name>
<accession>A0A9D2Q0I8</accession>
<organism evidence="2 3">
    <name type="scientific">Candidatus Brachybacterium intestinipullorum</name>
    <dbReference type="NCBI Taxonomy" id="2838512"/>
    <lineage>
        <taxon>Bacteria</taxon>
        <taxon>Bacillati</taxon>
        <taxon>Actinomycetota</taxon>
        <taxon>Actinomycetes</taxon>
        <taxon>Micrococcales</taxon>
        <taxon>Dermabacteraceae</taxon>
        <taxon>Brachybacterium</taxon>
    </lineage>
</organism>
<evidence type="ECO:0000256" key="1">
    <source>
        <dbReference type="SAM" id="Phobius"/>
    </source>
</evidence>
<feature type="transmembrane region" description="Helical" evidence="1">
    <location>
        <begin position="74"/>
        <end position="93"/>
    </location>
</feature>
<evidence type="ECO:0000313" key="3">
    <source>
        <dbReference type="Proteomes" id="UP000823854"/>
    </source>
</evidence>
<protein>
    <submittedName>
        <fullName evidence="2">DUF3017 domain-containing protein</fullName>
    </submittedName>
</protein>
<dbReference type="InterPro" id="IPR021385">
    <property type="entry name" value="DUF3017"/>
</dbReference>
<proteinExistence type="predicted"/>
<dbReference type="Pfam" id="PF11222">
    <property type="entry name" value="DUF3017"/>
    <property type="match status" value="1"/>
</dbReference>
<dbReference type="EMBL" id="DWWC01000184">
    <property type="protein sequence ID" value="HJC69784.1"/>
    <property type="molecule type" value="Genomic_DNA"/>
</dbReference>
<dbReference type="AlphaFoldDB" id="A0A9D2Q0I8"/>
<evidence type="ECO:0000313" key="2">
    <source>
        <dbReference type="EMBL" id="HJC69784.1"/>
    </source>
</evidence>
<reference evidence="2" key="2">
    <citation type="submission" date="2021-04" db="EMBL/GenBank/DDBJ databases">
        <authorList>
            <person name="Gilroy R."/>
        </authorList>
    </citation>
    <scope>NUCLEOTIDE SEQUENCE</scope>
    <source>
        <strain evidence="2">CHK130-7132</strain>
    </source>
</reference>